<accession>A0A4R4EFR4</accession>
<name>A0A4R4EFR4_9BACL</name>
<dbReference type="Proteomes" id="UP000295418">
    <property type="component" value="Unassembled WGS sequence"/>
</dbReference>
<evidence type="ECO:0000259" key="1">
    <source>
        <dbReference type="Pfam" id="PF07833"/>
    </source>
</evidence>
<comment type="caution">
    <text evidence="2">The sequence shown here is derived from an EMBL/GenBank/DDBJ whole genome shotgun (WGS) entry which is preliminary data.</text>
</comment>
<dbReference type="RefSeq" id="WP_132417524.1">
    <property type="nucleotide sequence ID" value="NZ_SKFG01000006.1"/>
</dbReference>
<gene>
    <name evidence="2" type="ORF">E0485_08260</name>
</gene>
<proteinExistence type="predicted"/>
<sequence>MLSKKLVATVAGLSLLVGVGSGVYAGANMQEIKAYLNGDLKIRVNGTVAQLNDAKGSAILPITYNDTTYLPVRAVANALQVAVGFDEEKQEVLLGEKVNGTPLNAENFDNYTYTKDPAQTTYNNKNYKEAYYYHESGAPTLIITPNKKYQTLHLKIAAIDKDLTKFEIRDNDTFALLKTIETISPSEGLKEIVVDIGNIETLAISMQVKDGGGLFVPLIDSYYK</sequence>
<organism evidence="2 3">
    <name type="scientific">Paenibacillus albiflavus</name>
    <dbReference type="NCBI Taxonomy" id="2545760"/>
    <lineage>
        <taxon>Bacteria</taxon>
        <taxon>Bacillati</taxon>
        <taxon>Bacillota</taxon>
        <taxon>Bacilli</taxon>
        <taxon>Bacillales</taxon>
        <taxon>Paenibacillaceae</taxon>
        <taxon>Paenibacillus</taxon>
    </lineage>
</organism>
<dbReference type="AlphaFoldDB" id="A0A4R4EFR4"/>
<dbReference type="Pfam" id="PF07833">
    <property type="entry name" value="Cu_amine_oxidN1"/>
    <property type="match status" value="1"/>
</dbReference>
<reference evidence="2 3" key="1">
    <citation type="submission" date="2019-03" db="EMBL/GenBank/DDBJ databases">
        <authorList>
            <person name="Kim M.K.M."/>
        </authorList>
    </citation>
    <scope>NUCLEOTIDE SEQUENCE [LARGE SCALE GENOMIC DNA]</scope>
    <source>
        <strain evidence="2 3">18JY21-1</strain>
    </source>
</reference>
<feature type="domain" description="Copper amine oxidase-like N-terminal" evidence="1">
    <location>
        <begin position="60"/>
        <end position="95"/>
    </location>
</feature>
<protein>
    <recommendedName>
        <fullName evidence="1">Copper amine oxidase-like N-terminal domain-containing protein</fullName>
    </recommendedName>
</protein>
<keyword evidence="3" id="KW-1185">Reference proteome</keyword>
<dbReference type="OrthoDB" id="337615at2"/>
<dbReference type="InterPro" id="IPR012854">
    <property type="entry name" value="Cu_amine_oxidase-like_N"/>
</dbReference>
<evidence type="ECO:0000313" key="3">
    <source>
        <dbReference type="Proteomes" id="UP000295418"/>
    </source>
</evidence>
<dbReference type="EMBL" id="SKFG01000006">
    <property type="protein sequence ID" value="TCZ78113.1"/>
    <property type="molecule type" value="Genomic_DNA"/>
</dbReference>
<evidence type="ECO:0000313" key="2">
    <source>
        <dbReference type="EMBL" id="TCZ78113.1"/>
    </source>
</evidence>